<evidence type="ECO:0000256" key="2">
    <source>
        <dbReference type="ARBA" id="ARBA00022649"/>
    </source>
</evidence>
<reference evidence="8" key="1">
    <citation type="submission" date="2020-10" db="EMBL/GenBank/DDBJ databases">
        <title>Connecting structure to function with the recovery of over 1000 high-quality activated sludge metagenome-assembled genomes encoding full-length rRNA genes using long-read sequencing.</title>
        <authorList>
            <person name="Singleton C.M."/>
            <person name="Petriglieri F."/>
            <person name="Kristensen J.M."/>
            <person name="Kirkegaard R.H."/>
            <person name="Michaelsen T.Y."/>
            <person name="Andersen M.H."/>
            <person name="Karst S.M."/>
            <person name="Dueholm M.S."/>
            <person name="Nielsen P.H."/>
            <person name="Albertsen M."/>
        </authorList>
    </citation>
    <scope>NUCLEOTIDE SEQUENCE</scope>
    <source>
        <strain evidence="8">Bjer_18-Q3-R1-45_BAT3C.347</strain>
    </source>
</reference>
<dbReference type="GO" id="GO:0004519">
    <property type="term" value="F:endonuclease activity"/>
    <property type="evidence" value="ECO:0007669"/>
    <property type="project" value="UniProtKB-KW"/>
</dbReference>
<dbReference type="Pfam" id="PF07927">
    <property type="entry name" value="HicA_toxin"/>
    <property type="match status" value="1"/>
</dbReference>
<evidence type="ECO:0000256" key="4">
    <source>
        <dbReference type="ARBA" id="ARBA00022759"/>
    </source>
</evidence>
<name>A0A9D7HRZ4_9PROT</name>
<dbReference type="Proteomes" id="UP000807785">
    <property type="component" value="Unassembled WGS sequence"/>
</dbReference>
<keyword evidence="2" id="KW-1277">Toxin-antitoxin system</keyword>
<evidence type="ECO:0000256" key="1">
    <source>
        <dbReference type="ARBA" id="ARBA00006620"/>
    </source>
</evidence>
<evidence type="ECO:0000256" key="5">
    <source>
        <dbReference type="ARBA" id="ARBA00022801"/>
    </source>
</evidence>
<dbReference type="AlphaFoldDB" id="A0A9D7HRZ4"/>
<dbReference type="GO" id="GO:0003729">
    <property type="term" value="F:mRNA binding"/>
    <property type="evidence" value="ECO:0007669"/>
    <property type="project" value="InterPro"/>
</dbReference>
<evidence type="ECO:0000313" key="9">
    <source>
        <dbReference type="Proteomes" id="UP000807785"/>
    </source>
</evidence>
<keyword evidence="4" id="KW-0255">Endonuclease</keyword>
<proteinExistence type="inferred from homology"/>
<evidence type="ECO:0000256" key="3">
    <source>
        <dbReference type="ARBA" id="ARBA00022722"/>
    </source>
</evidence>
<evidence type="ECO:0000256" key="7">
    <source>
        <dbReference type="ARBA" id="ARBA00023016"/>
    </source>
</evidence>
<dbReference type="InterPro" id="IPR038570">
    <property type="entry name" value="HicA_sf"/>
</dbReference>
<gene>
    <name evidence="8" type="ORF">IPH26_14240</name>
</gene>
<keyword evidence="7" id="KW-0346">Stress response</keyword>
<dbReference type="GO" id="GO:0016787">
    <property type="term" value="F:hydrolase activity"/>
    <property type="evidence" value="ECO:0007669"/>
    <property type="project" value="UniProtKB-KW"/>
</dbReference>
<keyword evidence="6" id="KW-0694">RNA-binding</keyword>
<dbReference type="EMBL" id="JADJEV010000004">
    <property type="protein sequence ID" value="MBK6974036.1"/>
    <property type="molecule type" value="Genomic_DNA"/>
</dbReference>
<organism evidence="8 9">
    <name type="scientific">Candidatus Methylophosphatis roskildensis</name>
    <dbReference type="NCBI Taxonomy" id="2899263"/>
    <lineage>
        <taxon>Bacteria</taxon>
        <taxon>Pseudomonadati</taxon>
        <taxon>Pseudomonadota</taxon>
        <taxon>Betaproteobacteria</taxon>
        <taxon>Nitrosomonadales</taxon>
        <taxon>Sterolibacteriaceae</taxon>
        <taxon>Candidatus Methylophosphatis</taxon>
    </lineage>
</organism>
<keyword evidence="5" id="KW-0378">Hydrolase</keyword>
<keyword evidence="3" id="KW-0540">Nuclease</keyword>
<comment type="caution">
    <text evidence="8">The sequence shown here is derived from an EMBL/GenBank/DDBJ whole genome shotgun (WGS) entry which is preliminary data.</text>
</comment>
<dbReference type="InterPro" id="IPR012933">
    <property type="entry name" value="HicA_mRNA_interferase"/>
</dbReference>
<comment type="similarity">
    <text evidence="1">Belongs to the HicA mRNA interferase family.</text>
</comment>
<evidence type="ECO:0000256" key="6">
    <source>
        <dbReference type="ARBA" id="ARBA00022884"/>
    </source>
</evidence>
<dbReference type="Gene3D" id="3.30.920.30">
    <property type="entry name" value="Hypothetical protein"/>
    <property type="match status" value="1"/>
</dbReference>
<evidence type="ECO:0000313" key="8">
    <source>
        <dbReference type="EMBL" id="MBK6974036.1"/>
    </source>
</evidence>
<dbReference type="SUPFAM" id="SSF54786">
    <property type="entry name" value="YcfA/nrd intein domain"/>
    <property type="match status" value="1"/>
</dbReference>
<accession>A0A9D7HRZ4</accession>
<sequence>MRLPRDLSGAELARRLERLGYVTSRQTGSHMRLTCASVQEHHLTVPRHDPLRIAALAAILAGLAAAQGISRDELLTPLFG</sequence>
<protein>
    <submittedName>
        <fullName evidence="8">Type II toxin-antitoxin system HicA family toxin</fullName>
    </submittedName>
</protein>